<dbReference type="Pfam" id="PF00849">
    <property type="entry name" value="PseudoU_synth_2"/>
    <property type="match status" value="2"/>
</dbReference>
<organism evidence="4 5">
    <name type="scientific">Chaetoceros tenuissimus</name>
    <dbReference type="NCBI Taxonomy" id="426638"/>
    <lineage>
        <taxon>Eukaryota</taxon>
        <taxon>Sar</taxon>
        <taxon>Stramenopiles</taxon>
        <taxon>Ochrophyta</taxon>
        <taxon>Bacillariophyta</taxon>
        <taxon>Coscinodiscophyceae</taxon>
        <taxon>Chaetocerotophycidae</taxon>
        <taxon>Chaetocerotales</taxon>
        <taxon>Chaetocerotaceae</taxon>
        <taxon>Chaetoceros</taxon>
    </lineage>
</organism>
<gene>
    <name evidence="4" type="ORF">CTEN210_03883</name>
</gene>
<dbReference type="GO" id="GO:0000455">
    <property type="term" value="P:enzyme-directed rRNA pseudouridine synthesis"/>
    <property type="evidence" value="ECO:0007669"/>
    <property type="project" value="TreeGrafter"/>
</dbReference>
<dbReference type="EMBL" id="BLLK01000023">
    <property type="protein sequence ID" value="GFH47408.1"/>
    <property type="molecule type" value="Genomic_DNA"/>
</dbReference>
<feature type="domain" description="Pseudouridine synthase RsuA/RluA-like" evidence="3">
    <location>
        <begin position="2"/>
        <end position="190"/>
    </location>
</feature>
<comment type="similarity">
    <text evidence="1">Belongs to the pseudouridine synthase RluA family.</text>
</comment>
<evidence type="ECO:0000256" key="2">
    <source>
        <dbReference type="SAM" id="MobiDB-lite"/>
    </source>
</evidence>
<dbReference type="Proteomes" id="UP001054902">
    <property type="component" value="Unassembled WGS sequence"/>
</dbReference>
<dbReference type="GO" id="GO:0003723">
    <property type="term" value="F:RNA binding"/>
    <property type="evidence" value="ECO:0007669"/>
    <property type="project" value="InterPro"/>
</dbReference>
<sequence length="589" mass="66419">MKPPSVVCHHSGWAGSRSRQKRGEEPEIPMLQRVRDALHDIDTKKAQLEEGGEIPMRKVNLVHRLDRGASGALLLSFAEDEDTPKDKGQKSSTTELIHALASKEATKTYVALVRGEGILNGEDFKQKGWFNVTRDIKDEKGEAKSATTLFKFVAGQPETVNENGKERPRMSIVLAKPLNGRWHQIRKHLNGISHPILGDSTHGASQVNRAWKEKRNMPGERTCLHMARMKLPPTNAVPEGIDVSCPLLDDMLNMLKVYAPEMLEEARPILEEEGIIIESNKEYEVGEYQMPDELLEEINNTNKKKKKDDNNVEIIDQGENYVVVRKPPSVVVHHSGWTGKRTDTKRRRKEARPMLQRVRDKVGKRVNPVHRLDRGATGALLFSIAQNDQDEHGEDIACAVTRTLIESMQSEDATKTYIALCDGDGTWNGKNYLDKGWFTVDLNIKDEWGNIMENCSTDFCFVASETFPMVDEDDSPEGRKAAVVLCRPKTGAWHQIRLHLASGTIGHAIIGDSSHGRSRTNRIWKKKRRLQKERTCLHLAHLKIPPSEYCPEGIDVTCDLSQDMLDMFELMPELLEKTKDALAKEGITL</sequence>
<proteinExistence type="inferred from homology"/>
<evidence type="ECO:0000259" key="3">
    <source>
        <dbReference type="Pfam" id="PF00849"/>
    </source>
</evidence>
<dbReference type="PANTHER" id="PTHR21600">
    <property type="entry name" value="MITOCHONDRIAL RNA PSEUDOURIDINE SYNTHASE"/>
    <property type="match status" value="1"/>
</dbReference>
<evidence type="ECO:0000256" key="1">
    <source>
        <dbReference type="ARBA" id="ARBA00010876"/>
    </source>
</evidence>
<dbReference type="InterPro" id="IPR050188">
    <property type="entry name" value="RluA_PseudoU_synthase"/>
</dbReference>
<dbReference type="InterPro" id="IPR006145">
    <property type="entry name" value="PsdUridine_synth_RsuA/RluA"/>
</dbReference>
<reference evidence="4 5" key="1">
    <citation type="journal article" date="2021" name="Sci. Rep.">
        <title>The genome of the diatom Chaetoceros tenuissimus carries an ancient integrated fragment of an extant virus.</title>
        <authorList>
            <person name="Hongo Y."/>
            <person name="Kimura K."/>
            <person name="Takaki Y."/>
            <person name="Yoshida Y."/>
            <person name="Baba S."/>
            <person name="Kobayashi G."/>
            <person name="Nagasaki K."/>
            <person name="Hano T."/>
            <person name="Tomaru Y."/>
        </authorList>
    </citation>
    <scope>NUCLEOTIDE SEQUENCE [LARGE SCALE GENOMIC DNA]</scope>
    <source>
        <strain evidence="4 5">NIES-3715</strain>
    </source>
</reference>
<dbReference type="SUPFAM" id="SSF55120">
    <property type="entry name" value="Pseudouridine synthase"/>
    <property type="match status" value="2"/>
</dbReference>
<keyword evidence="5" id="KW-1185">Reference proteome</keyword>
<accession>A0AAD3CK60</accession>
<evidence type="ECO:0000313" key="5">
    <source>
        <dbReference type="Proteomes" id="UP001054902"/>
    </source>
</evidence>
<evidence type="ECO:0000313" key="4">
    <source>
        <dbReference type="EMBL" id="GFH47408.1"/>
    </source>
</evidence>
<dbReference type="InterPro" id="IPR020103">
    <property type="entry name" value="PsdUridine_synth_cat_dom_sf"/>
</dbReference>
<comment type="caution">
    <text evidence="4">The sequence shown here is derived from an EMBL/GenBank/DDBJ whole genome shotgun (WGS) entry which is preliminary data.</text>
</comment>
<name>A0AAD3CK60_9STRA</name>
<dbReference type="AlphaFoldDB" id="A0AAD3CK60"/>
<protein>
    <recommendedName>
        <fullName evidence="3">Pseudouridine synthase RsuA/RluA-like domain-containing protein</fullName>
    </recommendedName>
</protein>
<feature type="domain" description="Pseudouridine synthase RsuA/RluA-like" evidence="3">
    <location>
        <begin position="320"/>
        <end position="502"/>
    </location>
</feature>
<feature type="region of interest" description="Disordered" evidence="2">
    <location>
        <begin position="1"/>
        <end position="29"/>
    </location>
</feature>
<dbReference type="Gene3D" id="3.30.2350.10">
    <property type="entry name" value="Pseudouridine synthase"/>
    <property type="match status" value="2"/>
</dbReference>
<dbReference type="GO" id="GO:0009982">
    <property type="term" value="F:pseudouridine synthase activity"/>
    <property type="evidence" value="ECO:0007669"/>
    <property type="project" value="InterPro"/>
</dbReference>
<dbReference type="PANTHER" id="PTHR21600:SF87">
    <property type="entry name" value="RNA PSEUDOURIDYLATE SYNTHASE DOMAIN-CONTAINING PROTEIN 1"/>
    <property type="match status" value="1"/>
</dbReference>